<feature type="transmembrane region" description="Helical" evidence="1">
    <location>
        <begin position="6"/>
        <end position="25"/>
    </location>
</feature>
<dbReference type="PROSITE" id="PS50883">
    <property type="entry name" value="EAL"/>
    <property type="match status" value="1"/>
</dbReference>
<dbReference type="AlphaFoldDB" id="A0AAW3JV57"/>
<dbReference type="InterPro" id="IPR029787">
    <property type="entry name" value="Nucleotide_cyclase"/>
</dbReference>
<dbReference type="NCBIfam" id="TIGR00254">
    <property type="entry name" value="GGDEF"/>
    <property type="match status" value="1"/>
</dbReference>
<evidence type="ECO:0008006" key="6">
    <source>
        <dbReference type="Google" id="ProtNLM"/>
    </source>
</evidence>
<feature type="domain" description="EAL" evidence="2">
    <location>
        <begin position="507"/>
        <end position="757"/>
    </location>
</feature>
<dbReference type="SUPFAM" id="SSF141868">
    <property type="entry name" value="EAL domain-like"/>
    <property type="match status" value="1"/>
</dbReference>
<dbReference type="GO" id="GO:0071111">
    <property type="term" value="F:cyclic-guanylate-specific phosphodiesterase activity"/>
    <property type="evidence" value="ECO:0007669"/>
    <property type="project" value="InterPro"/>
</dbReference>
<feature type="domain" description="GGDEF" evidence="3">
    <location>
        <begin position="370"/>
        <end position="498"/>
    </location>
</feature>
<evidence type="ECO:0000313" key="5">
    <source>
        <dbReference type="Proteomes" id="UP000050833"/>
    </source>
</evidence>
<dbReference type="Gene3D" id="3.30.70.270">
    <property type="match status" value="1"/>
</dbReference>
<dbReference type="Proteomes" id="UP000050833">
    <property type="component" value="Unassembled WGS sequence"/>
</dbReference>
<dbReference type="InterPro" id="IPR001633">
    <property type="entry name" value="EAL_dom"/>
</dbReference>
<evidence type="ECO:0000259" key="2">
    <source>
        <dbReference type="PROSITE" id="PS50883"/>
    </source>
</evidence>
<feature type="transmembrane region" description="Helical" evidence="1">
    <location>
        <begin position="97"/>
        <end position="114"/>
    </location>
</feature>
<dbReference type="SMART" id="SM00052">
    <property type="entry name" value="EAL"/>
    <property type="match status" value="1"/>
</dbReference>
<sequence length="757" mass="88173">MIIVLFIIWILILIGLLSCIYRCKYINTDISNSIGKLLKTSVVTVCGYVLFLNAYNKNAGYLFAALYCGSIDWLMLFFLGFLKIYTDFTYSHKKIKWIMYFIAMLDDINLLLNVKFKTAFSIGRICYGKTGFNYLCNFKPLFYLHLAFSYLLIAFVILLLIKKMREVPQFYRKKYGVVLFTLAFVIVLNAMYIYSAIAVDISIPLYVLEAFLISYYALNFMPEGLVEKTLSLVVDDMNSGIICFDFQGKCIYANQLARDLFEVQDDIRIFEKYLPIWLERRHMDGEEASVWTEGHIYKDEEIYIKAEFKKIYDDKNMLIGYYFCMSDRTNEIEKYKSAVYRATHDNLTGIYTREKFYDRVNEVIHMNPDIRRLIICTKINNIQMINDLFGIEMGDEVLKQQAEILKEKAGTEYVYGRLIGDKFAMCVPKELFDIDSFVQKNAKISRHYHNKLFGVCINIGIYEVNDVDEPVSEMCDKAYIAIENVEENSECNVAYFDNDMMDEISFEKELIKDFDTALNERQFKINLQPRVSKSGRIHGAEVLVRWEHPKKGLIMPGRFISIFEKKGLIYQLDGWVWEQAIIQLKRWKDMGKENLYLSINISAKDFFYLDVYKILTGLVNKYEVDPSRLRLEITENVLMTETKTKLNVLSALRKFGFKIEVDDFGGGYSSLNMLNSNLIDNIKFDIRLFNDNINDEKKLAVLDATVLLTEKIGKGLLVEGVEKEEEANLIIGHGCEMFQGFYFSKPLSVDTFEKKFL</sequence>
<dbReference type="PANTHER" id="PTHR33121">
    <property type="entry name" value="CYCLIC DI-GMP PHOSPHODIESTERASE PDEF"/>
    <property type="match status" value="1"/>
</dbReference>
<dbReference type="InterPro" id="IPR035919">
    <property type="entry name" value="EAL_sf"/>
</dbReference>
<dbReference type="EMBL" id="LLKB01000001">
    <property type="protein sequence ID" value="KQC86360.1"/>
    <property type="molecule type" value="Genomic_DNA"/>
</dbReference>
<dbReference type="Gene3D" id="3.20.20.450">
    <property type="entry name" value="EAL domain"/>
    <property type="match status" value="1"/>
</dbReference>
<keyword evidence="1" id="KW-0472">Membrane</keyword>
<dbReference type="SMART" id="SM00267">
    <property type="entry name" value="GGDEF"/>
    <property type="match status" value="1"/>
</dbReference>
<proteinExistence type="predicted"/>
<dbReference type="Pfam" id="PF00563">
    <property type="entry name" value="EAL"/>
    <property type="match status" value="1"/>
</dbReference>
<dbReference type="PROSITE" id="PS50887">
    <property type="entry name" value="GGDEF"/>
    <property type="match status" value="1"/>
</dbReference>
<feature type="transmembrane region" description="Helical" evidence="1">
    <location>
        <begin position="142"/>
        <end position="161"/>
    </location>
</feature>
<accession>A0AAW3JV57</accession>
<dbReference type="InterPro" id="IPR043128">
    <property type="entry name" value="Rev_trsase/Diguanyl_cyclase"/>
</dbReference>
<reference evidence="4 5" key="1">
    <citation type="submission" date="2015-10" db="EMBL/GenBank/DDBJ databases">
        <title>Butyribacter intestini gen. nov., sp. nov., a butyric acid-producing bacterium of the family Lachnospiraceae isolated from the human faeces.</title>
        <authorList>
            <person name="Zou Y."/>
            <person name="Xue W."/>
            <person name="Luo G."/>
            <person name="Lv M."/>
        </authorList>
    </citation>
    <scope>NUCLEOTIDE SEQUENCE [LARGE SCALE GENOMIC DNA]</scope>
    <source>
        <strain evidence="4 5">TF01-11</strain>
    </source>
</reference>
<keyword evidence="5" id="KW-1185">Reference proteome</keyword>
<comment type="caution">
    <text evidence="4">The sequence shown here is derived from an EMBL/GenBank/DDBJ whole genome shotgun (WGS) entry which is preliminary data.</text>
</comment>
<dbReference type="SUPFAM" id="SSF55073">
    <property type="entry name" value="Nucleotide cyclase"/>
    <property type="match status" value="1"/>
</dbReference>
<name>A0AAW3JV57_9FIRM</name>
<organism evidence="4 5">
    <name type="scientific">Butyribacter intestini</name>
    <dbReference type="NCBI Taxonomy" id="1703332"/>
    <lineage>
        <taxon>Bacteria</taxon>
        <taxon>Bacillati</taxon>
        <taxon>Bacillota</taxon>
        <taxon>Clostridia</taxon>
        <taxon>Lachnospirales</taxon>
        <taxon>Lachnospiraceae</taxon>
        <taxon>Butyribacter</taxon>
    </lineage>
</organism>
<dbReference type="CDD" id="cd01948">
    <property type="entry name" value="EAL"/>
    <property type="match status" value="1"/>
</dbReference>
<dbReference type="InterPro" id="IPR050706">
    <property type="entry name" value="Cyclic-di-GMP_PDE-like"/>
</dbReference>
<dbReference type="PANTHER" id="PTHR33121:SF71">
    <property type="entry name" value="OXYGEN SENSOR PROTEIN DOSP"/>
    <property type="match status" value="1"/>
</dbReference>
<dbReference type="Pfam" id="PF00990">
    <property type="entry name" value="GGDEF"/>
    <property type="match status" value="1"/>
</dbReference>
<feature type="transmembrane region" description="Helical" evidence="1">
    <location>
        <begin position="37"/>
        <end position="55"/>
    </location>
</feature>
<dbReference type="InterPro" id="IPR000160">
    <property type="entry name" value="GGDEF_dom"/>
</dbReference>
<feature type="transmembrane region" description="Helical" evidence="1">
    <location>
        <begin position="173"/>
        <end position="195"/>
    </location>
</feature>
<evidence type="ECO:0000256" key="1">
    <source>
        <dbReference type="SAM" id="Phobius"/>
    </source>
</evidence>
<protein>
    <recommendedName>
        <fullName evidence="6">Diguanylate cyclase (GGDEF) domain-containing protein</fullName>
    </recommendedName>
</protein>
<evidence type="ECO:0000313" key="4">
    <source>
        <dbReference type="EMBL" id="KQC86360.1"/>
    </source>
</evidence>
<dbReference type="RefSeq" id="WP_055941782.1">
    <property type="nucleotide sequence ID" value="NZ_JAQDCV010000001.1"/>
</dbReference>
<gene>
    <name evidence="4" type="ORF">APZ18_04000</name>
</gene>
<keyword evidence="1" id="KW-0812">Transmembrane</keyword>
<feature type="transmembrane region" description="Helical" evidence="1">
    <location>
        <begin position="61"/>
        <end position="85"/>
    </location>
</feature>
<evidence type="ECO:0000259" key="3">
    <source>
        <dbReference type="PROSITE" id="PS50887"/>
    </source>
</evidence>
<keyword evidence="1" id="KW-1133">Transmembrane helix</keyword>